<sequence length="71" mass="7421">MTTHEALSRALERATETGLRVPCAGRADEFTSDDADVLSAAAAECDGCPAMAECAAVGHLEKWGVWGGLDR</sequence>
<dbReference type="AlphaFoldDB" id="W9GHK8"/>
<dbReference type="RefSeq" id="WP_034719986.1">
    <property type="nucleotide sequence ID" value="NZ_AWQS01000208.1"/>
</dbReference>
<proteinExistence type="predicted"/>
<reference evidence="3" key="1">
    <citation type="submission" date="2013-08" db="EMBL/GenBank/DDBJ databases">
        <title>Intrasporangium oryzae NRRL B-24470.</title>
        <authorList>
            <person name="Liu H."/>
            <person name="Wang G."/>
        </authorList>
    </citation>
    <scope>NUCLEOTIDE SEQUENCE [LARGE SCALE GENOMIC DNA]</scope>
    <source>
        <strain evidence="3">Q5-1</strain>
    </source>
</reference>
<dbReference type="Pfam" id="PF02467">
    <property type="entry name" value="Whib"/>
    <property type="match status" value="1"/>
</dbReference>
<organism evidence="2 3">
    <name type="scientific">Intrasporangium chromatireducens Q5-1</name>
    <dbReference type="NCBI Taxonomy" id="584657"/>
    <lineage>
        <taxon>Bacteria</taxon>
        <taxon>Bacillati</taxon>
        <taxon>Actinomycetota</taxon>
        <taxon>Actinomycetes</taxon>
        <taxon>Micrococcales</taxon>
        <taxon>Intrasporangiaceae</taxon>
        <taxon>Intrasporangium</taxon>
    </lineage>
</organism>
<gene>
    <name evidence="2" type="ORF">N864_10860</name>
</gene>
<dbReference type="EMBL" id="AWQS01000208">
    <property type="protein sequence ID" value="EWT04652.1"/>
    <property type="molecule type" value="Genomic_DNA"/>
</dbReference>
<feature type="non-terminal residue" evidence="2">
    <location>
        <position position="71"/>
    </location>
</feature>
<name>W9GHK8_9MICO</name>
<protein>
    <submittedName>
        <fullName evidence="2">Transcription factor WhiB</fullName>
    </submittedName>
</protein>
<evidence type="ECO:0000313" key="2">
    <source>
        <dbReference type="EMBL" id="EWT04652.1"/>
    </source>
</evidence>
<comment type="caution">
    <text evidence="2">The sequence shown here is derived from an EMBL/GenBank/DDBJ whole genome shotgun (WGS) entry which is preliminary data.</text>
</comment>
<accession>W9GHK8</accession>
<evidence type="ECO:0000313" key="3">
    <source>
        <dbReference type="Proteomes" id="UP000019494"/>
    </source>
</evidence>
<evidence type="ECO:0000259" key="1">
    <source>
        <dbReference type="PROSITE" id="PS51674"/>
    </source>
</evidence>
<dbReference type="InterPro" id="IPR034768">
    <property type="entry name" value="4FE4S_WBL"/>
</dbReference>
<keyword evidence="3" id="KW-1185">Reference proteome</keyword>
<dbReference type="Proteomes" id="UP000019494">
    <property type="component" value="Unassembled WGS sequence"/>
</dbReference>
<dbReference type="PROSITE" id="PS51674">
    <property type="entry name" value="4FE4S_WBL"/>
    <property type="match status" value="1"/>
</dbReference>
<feature type="domain" description="4Fe-4S Wbl-type" evidence="1">
    <location>
        <begin position="22"/>
        <end position="71"/>
    </location>
</feature>